<dbReference type="GO" id="GO:0016887">
    <property type="term" value="F:ATP hydrolysis activity"/>
    <property type="evidence" value="ECO:0007669"/>
    <property type="project" value="InterPro"/>
</dbReference>
<dbReference type="GO" id="GO:0005524">
    <property type="term" value="F:ATP binding"/>
    <property type="evidence" value="ECO:0007669"/>
    <property type="project" value="UniProtKB-KW"/>
</dbReference>
<name>A0A9W6SI41_9ACTN</name>
<comment type="caution">
    <text evidence="7">The sequence shown here is derived from an EMBL/GenBank/DDBJ whole genome shotgun (WGS) entry which is preliminary data.</text>
</comment>
<evidence type="ECO:0000256" key="1">
    <source>
        <dbReference type="ARBA" id="ARBA00022741"/>
    </source>
</evidence>
<dbReference type="EMBL" id="BSTX01000001">
    <property type="protein sequence ID" value="GLZ76408.1"/>
    <property type="molecule type" value="Genomic_DNA"/>
</dbReference>
<organism evidence="7 8">
    <name type="scientific">Actinorhabdospora filicis</name>
    <dbReference type="NCBI Taxonomy" id="1785913"/>
    <lineage>
        <taxon>Bacteria</taxon>
        <taxon>Bacillati</taxon>
        <taxon>Actinomycetota</taxon>
        <taxon>Actinomycetes</taxon>
        <taxon>Micromonosporales</taxon>
        <taxon>Micromonosporaceae</taxon>
        <taxon>Actinorhabdospora</taxon>
    </lineage>
</organism>
<dbReference type="PIRSF" id="PIRSF002849">
    <property type="entry name" value="AAA_ATPase_chaperone_MoxR_prd"/>
    <property type="match status" value="1"/>
</dbReference>
<keyword evidence="1" id="KW-0547">Nucleotide-binding</keyword>
<evidence type="ECO:0000256" key="3">
    <source>
        <dbReference type="ARBA" id="ARBA00061607"/>
    </source>
</evidence>
<keyword evidence="8" id="KW-1185">Reference proteome</keyword>
<comment type="similarity">
    <text evidence="3">Belongs to the MoxR family.</text>
</comment>
<dbReference type="FunFam" id="3.40.50.300:FF:000640">
    <property type="entry name" value="MoxR family ATPase"/>
    <property type="match status" value="1"/>
</dbReference>
<dbReference type="Gene3D" id="3.40.50.300">
    <property type="entry name" value="P-loop containing nucleotide triphosphate hydrolases"/>
    <property type="match status" value="1"/>
</dbReference>
<reference evidence="7" key="1">
    <citation type="submission" date="2023-03" db="EMBL/GenBank/DDBJ databases">
        <title>Actinorhabdospora filicis NBRC 111898.</title>
        <authorList>
            <person name="Ichikawa N."/>
            <person name="Sato H."/>
            <person name="Tonouchi N."/>
        </authorList>
    </citation>
    <scope>NUCLEOTIDE SEQUENCE</scope>
    <source>
        <strain evidence="7">NBRC 111898</strain>
    </source>
</reference>
<dbReference type="Gene3D" id="1.10.8.80">
    <property type="entry name" value="Magnesium chelatase subunit I, C-Terminal domain"/>
    <property type="match status" value="1"/>
</dbReference>
<evidence type="ECO:0000256" key="2">
    <source>
        <dbReference type="ARBA" id="ARBA00022840"/>
    </source>
</evidence>
<accession>A0A9W6SI41</accession>
<feature type="domain" description="ChlI/MoxR AAA lid" evidence="6">
    <location>
        <begin position="244"/>
        <end position="301"/>
    </location>
</feature>
<dbReference type="InterPro" id="IPR011703">
    <property type="entry name" value="ATPase_AAA-3"/>
</dbReference>
<dbReference type="InterPro" id="IPR041628">
    <property type="entry name" value="ChlI/MoxR_AAA_lid"/>
</dbReference>
<protein>
    <submittedName>
        <fullName evidence="7">MoxR-like ATPase</fullName>
    </submittedName>
</protein>
<dbReference type="InterPro" id="IPR027417">
    <property type="entry name" value="P-loop_NTPase"/>
</dbReference>
<dbReference type="Pfam" id="PF07726">
    <property type="entry name" value="AAA_3"/>
    <property type="match status" value="1"/>
</dbReference>
<dbReference type="AlphaFoldDB" id="A0A9W6SI41"/>
<feature type="domain" description="ATPase AAA-3" evidence="5">
    <location>
        <begin position="50"/>
        <end position="180"/>
    </location>
</feature>
<evidence type="ECO:0000256" key="4">
    <source>
        <dbReference type="SAM" id="MobiDB-lite"/>
    </source>
</evidence>
<gene>
    <name evidence="7" type="ORF">Afil01_12150</name>
</gene>
<dbReference type="PANTHER" id="PTHR42759">
    <property type="entry name" value="MOXR FAMILY PROTEIN"/>
    <property type="match status" value="1"/>
</dbReference>
<evidence type="ECO:0000259" key="5">
    <source>
        <dbReference type="Pfam" id="PF07726"/>
    </source>
</evidence>
<evidence type="ECO:0000259" key="6">
    <source>
        <dbReference type="Pfam" id="PF17863"/>
    </source>
</evidence>
<evidence type="ECO:0000313" key="7">
    <source>
        <dbReference type="EMBL" id="GLZ76408.1"/>
    </source>
</evidence>
<dbReference type="SUPFAM" id="SSF52540">
    <property type="entry name" value="P-loop containing nucleoside triphosphate hydrolases"/>
    <property type="match status" value="1"/>
</dbReference>
<evidence type="ECO:0000313" key="8">
    <source>
        <dbReference type="Proteomes" id="UP001165079"/>
    </source>
</evidence>
<proteinExistence type="inferred from homology"/>
<feature type="region of interest" description="Disordered" evidence="4">
    <location>
        <begin position="328"/>
        <end position="362"/>
    </location>
</feature>
<dbReference type="Pfam" id="PF17863">
    <property type="entry name" value="AAA_lid_2"/>
    <property type="match status" value="1"/>
</dbReference>
<sequence length="362" mass="39455">MSEQPAATASMPLAQVSAYAQQVLDQVNTVIVGKRESLELVLAGILAGGHVLLEDFPGLAKTLTARCFAQSLGIGFKRVQFTPDLLPADLTGSFLYDQKNGEFSFRAGPVFTNLMLADEINRTPPKTQAALLEAMQEKQVSVEGTTYRLDAPFHVLATANPIEYEGTYPLPEAQLDRFLLRVSFGYPTPDEEWTVLRRRIARQQEEANLAQVVDAQTLLAMQRALETVAVEDSIGRYIVNIVAATREHAQVQVGSSPRGSLALLLTARARAVLSGRDYVIPEDVKSVAPAALTHRISLKPEMWLRRVDPAGIIRHICEQTPVPASEQLPTYAGQATPGGPVPYAPGQQPAVNPNHPVNRYTS</sequence>
<keyword evidence="2" id="KW-0067">ATP-binding</keyword>
<dbReference type="PANTHER" id="PTHR42759:SF5">
    <property type="entry name" value="METHANOL DEHYDROGENASE REGULATOR"/>
    <property type="match status" value="1"/>
</dbReference>
<dbReference type="Proteomes" id="UP001165079">
    <property type="component" value="Unassembled WGS sequence"/>
</dbReference>
<dbReference type="InterPro" id="IPR050764">
    <property type="entry name" value="CbbQ/NirQ/NorQ/GpvN"/>
</dbReference>